<dbReference type="Proteomes" id="UP000005508">
    <property type="component" value="Unassembled WGS sequence"/>
</dbReference>
<keyword evidence="2 4" id="KW-0808">Transferase</keyword>
<evidence type="ECO:0000313" key="5">
    <source>
        <dbReference type="Proteomes" id="UP000005508"/>
    </source>
</evidence>
<dbReference type="Pfam" id="PF01648">
    <property type="entry name" value="ACPS"/>
    <property type="match status" value="1"/>
</dbReference>
<evidence type="ECO:0000313" key="4">
    <source>
        <dbReference type="EMBL" id="EGY34707.1"/>
    </source>
</evidence>
<name>G4A6H0_AGGAC</name>
<comment type="similarity">
    <text evidence="1">Belongs to the P-Pant transferase superfamily. Gsp/Sfp/HetI/AcpT family.</text>
</comment>
<dbReference type="InterPro" id="IPR008278">
    <property type="entry name" value="4-PPantetheinyl_Trfase_dom"/>
</dbReference>
<dbReference type="PANTHER" id="PTHR12215">
    <property type="entry name" value="PHOSPHOPANTETHEINE TRANSFERASE"/>
    <property type="match status" value="1"/>
</dbReference>
<dbReference type="EMBL" id="AEJM01000014">
    <property type="protein sequence ID" value="EGY34707.1"/>
    <property type="molecule type" value="Genomic_DNA"/>
</dbReference>
<dbReference type="AlphaFoldDB" id="G4A6H0"/>
<sequence length="239" mass="27427">MTTLIACGNIQTPFPFQNIPALLVPPNLLTLNSDNPRVQQCWQCRRLAHFLLWQLLKTSGKPTALLGQISRTASGRPQFPAPDIDFNISHSGDWVAVILHIHDNGGKSAVGIDIESPRKERPYLALLAHFAPAEEIRWFQQQPDEKSAFYRIWCLREAVLKSQGAGIMRLSEVTHLPDTQEIYSRYCPRGQLIFSDQLPFYLAFFVNQNPPHSLHYFVWNGEQFETQMLLQKIRYDVNI</sequence>
<dbReference type="InterPro" id="IPR050559">
    <property type="entry name" value="P-Pant_transferase_sf"/>
</dbReference>
<protein>
    <submittedName>
        <fullName evidence="4">Putative 4'-phosphopantetheinyl transferase</fullName>
    </submittedName>
</protein>
<dbReference type="PANTHER" id="PTHR12215:SF10">
    <property type="entry name" value="L-AMINOADIPATE-SEMIALDEHYDE DEHYDROGENASE-PHOSPHOPANTETHEINYL TRANSFERASE"/>
    <property type="match status" value="1"/>
</dbReference>
<dbReference type="GO" id="GO:0019878">
    <property type="term" value="P:lysine biosynthetic process via aminoadipic acid"/>
    <property type="evidence" value="ECO:0007669"/>
    <property type="project" value="TreeGrafter"/>
</dbReference>
<dbReference type="SMR" id="G4A6H0"/>
<dbReference type="Gene3D" id="3.90.470.20">
    <property type="entry name" value="4'-phosphopantetheinyl transferase domain"/>
    <property type="match status" value="1"/>
</dbReference>
<feature type="domain" description="4'-phosphopantetheinyl transferase" evidence="3">
    <location>
        <begin position="109"/>
        <end position="175"/>
    </location>
</feature>
<dbReference type="RefSeq" id="WP_005556089.1">
    <property type="nucleotide sequence ID" value="NZ_AEJM01000014.1"/>
</dbReference>
<dbReference type="GO" id="GO:0005829">
    <property type="term" value="C:cytosol"/>
    <property type="evidence" value="ECO:0007669"/>
    <property type="project" value="TreeGrafter"/>
</dbReference>
<reference evidence="4 5" key="1">
    <citation type="submission" date="2010-10" db="EMBL/GenBank/DDBJ databases">
        <authorList>
            <person name="Chen C."/>
            <person name="Kittichotirat W."/>
            <person name="Asikainen S."/>
            <person name="Bumgarner R."/>
        </authorList>
    </citation>
    <scope>NUCLEOTIDE SEQUENCE [LARGE SCALE GENOMIC DNA]</scope>
    <source>
        <strain evidence="4 5">SC1083</strain>
    </source>
</reference>
<dbReference type="InterPro" id="IPR037143">
    <property type="entry name" value="4-PPantetheinyl_Trfase_dom_sf"/>
</dbReference>
<dbReference type="GO" id="GO:0000287">
    <property type="term" value="F:magnesium ion binding"/>
    <property type="evidence" value="ECO:0007669"/>
    <property type="project" value="InterPro"/>
</dbReference>
<gene>
    <name evidence="4" type="ORF">SC1083_0410</name>
</gene>
<evidence type="ECO:0000256" key="1">
    <source>
        <dbReference type="ARBA" id="ARBA00010990"/>
    </source>
</evidence>
<evidence type="ECO:0000259" key="3">
    <source>
        <dbReference type="Pfam" id="PF01648"/>
    </source>
</evidence>
<dbReference type="GO" id="GO:0008897">
    <property type="term" value="F:holo-[acyl-carrier-protein] synthase activity"/>
    <property type="evidence" value="ECO:0007669"/>
    <property type="project" value="InterPro"/>
</dbReference>
<dbReference type="PATRIC" id="fig|907488.3.peg.404"/>
<comment type="caution">
    <text evidence="4">The sequence shown here is derived from an EMBL/GenBank/DDBJ whole genome shotgun (WGS) entry which is preliminary data.</text>
</comment>
<proteinExistence type="inferred from homology"/>
<organism evidence="4 5">
    <name type="scientific">Aggregatibacter actinomycetemcomitans serotype e str. SC1083</name>
    <dbReference type="NCBI Taxonomy" id="907488"/>
    <lineage>
        <taxon>Bacteria</taxon>
        <taxon>Pseudomonadati</taxon>
        <taxon>Pseudomonadota</taxon>
        <taxon>Gammaproteobacteria</taxon>
        <taxon>Pasteurellales</taxon>
        <taxon>Pasteurellaceae</taxon>
        <taxon>Aggregatibacter</taxon>
    </lineage>
</organism>
<evidence type="ECO:0000256" key="2">
    <source>
        <dbReference type="ARBA" id="ARBA00022679"/>
    </source>
</evidence>
<accession>G4A6H0</accession>
<dbReference type="SUPFAM" id="SSF56214">
    <property type="entry name" value="4'-phosphopantetheinyl transferase"/>
    <property type="match status" value="2"/>
</dbReference>